<sequence>MTDYDFPAMLVELQVDFLTAMKQESEVAREMPSSVDVVAGRAEIDVEQQRALDAARAEQQRCALELSRHEFWREVDDPFKARTALRKLAQEQLSSADPA</sequence>
<name>A0ABW6SKL3_9ACTN</name>
<organism evidence="1 2">
    <name type="scientific">Microtetraspora malaysiensis</name>
    <dbReference type="NCBI Taxonomy" id="161358"/>
    <lineage>
        <taxon>Bacteria</taxon>
        <taxon>Bacillati</taxon>
        <taxon>Actinomycetota</taxon>
        <taxon>Actinomycetes</taxon>
        <taxon>Streptosporangiales</taxon>
        <taxon>Streptosporangiaceae</taxon>
        <taxon>Microtetraspora</taxon>
    </lineage>
</organism>
<dbReference type="RefSeq" id="WP_387409491.1">
    <property type="nucleotide sequence ID" value="NZ_JBIASD010000004.1"/>
</dbReference>
<comment type="caution">
    <text evidence="1">The sequence shown here is derived from an EMBL/GenBank/DDBJ whole genome shotgun (WGS) entry which is preliminary data.</text>
</comment>
<dbReference type="EMBL" id="JBIASD010000004">
    <property type="protein sequence ID" value="MFF3665491.1"/>
    <property type="molecule type" value="Genomic_DNA"/>
</dbReference>
<accession>A0ABW6SKL3</accession>
<reference evidence="1 2" key="1">
    <citation type="submission" date="2024-10" db="EMBL/GenBank/DDBJ databases">
        <title>The Natural Products Discovery Center: Release of the First 8490 Sequenced Strains for Exploring Actinobacteria Biosynthetic Diversity.</title>
        <authorList>
            <person name="Kalkreuter E."/>
            <person name="Kautsar S.A."/>
            <person name="Yang D."/>
            <person name="Bader C.D."/>
            <person name="Teijaro C.N."/>
            <person name="Fluegel L."/>
            <person name="Davis C.M."/>
            <person name="Simpson J.R."/>
            <person name="Lauterbach L."/>
            <person name="Steele A.D."/>
            <person name="Gui C."/>
            <person name="Meng S."/>
            <person name="Li G."/>
            <person name="Viehrig K."/>
            <person name="Ye F."/>
            <person name="Su P."/>
            <person name="Kiefer A.F."/>
            <person name="Nichols A."/>
            <person name="Cepeda A.J."/>
            <person name="Yan W."/>
            <person name="Fan B."/>
            <person name="Jiang Y."/>
            <person name="Adhikari A."/>
            <person name="Zheng C.-J."/>
            <person name="Schuster L."/>
            <person name="Cowan T.M."/>
            <person name="Smanski M.J."/>
            <person name="Chevrette M.G."/>
            <person name="De Carvalho L.P.S."/>
            <person name="Shen B."/>
        </authorList>
    </citation>
    <scope>NUCLEOTIDE SEQUENCE [LARGE SCALE GENOMIC DNA]</scope>
    <source>
        <strain evidence="1 2">NPDC002173</strain>
    </source>
</reference>
<evidence type="ECO:0000313" key="1">
    <source>
        <dbReference type="EMBL" id="MFF3665491.1"/>
    </source>
</evidence>
<proteinExistence type="predicted"/>
<protein>
    <submittedName>
        <fullName evidence="1">Uncharacterized protein</fullName>
    </submittedName>
</protein>
<gene>
    <name evidence="1" type="ORF">ACFYXI_07840</name>
</gene>
<dbReference type="Proteomes" id="UP001602013">
    <property type="component" value="Unassembled WGS sequence"/>
</dbReference>
<evidence type="ECO:0000313" key="2">
    <source>
        <dbReference type="Proteomes" id="UP001602013"/>
    </source>
</evidence>
<keyword evidence="2" id="KW-1185">Reference proteome</keyword>